<dbReference type="PATRIC" id="fig|1359152.3.peg.1547"/>
<accession>A0A0F3N6U2</accession>
<dbReference type="AlphaFoldDB" id="A0A0F3N6U2"/>
<organism evidence="1 2">
    <name type="scientific">Anaplasma phagocytophilum str. ApMUC09</name>
    <dbReference type="NCBI Taxonomy" id="1359152"/>
    <lineage>
        <taxon>Bacteria</taxon>
        <taxon>Pseudomonadati</taxon>
        <taxon>Pseudomonadota</taxon>
        <taxon>Alphaproteobacteria</taxon>
        <taxon>Rickettsiales</taxon>
        <taxon>Anaplasmataceae</taxon>
        <taxon>Anaplasma</taxon>
        <taxon>phagocytophilum group</taxon>
    </lineage>
</organism>
<proteinExistence type="predicted"/>
<sequence>MCWNKISGKTSTTANTIATDLVKAPTPEEKTIPRHRTINLPHVFL</sequence>
<name>A0A0F3N6U2_ANAPH</name>
<protein>
    <submittedName>
        <fullName evidence="1">Uncharacterized protein</fullName>
    </submittedName>
</protein>
<comment type="caution">
    <text evidence="1">The sequence shown here is derived from an EMBL/GenBank/DDBJ whole genome shotgun (WGS) entry which is preliminary data.</text>
</comment>
<evidence type="ECO:0000313" key="1">
    <source>
        <dbReference type="EMBL" id="KJV63755.1"/>
    </source>
</evidence>
<gene>
    <name evidence="1" type="ORF">APHMUC_1479</name>
</gene>
<reference evidence="1 2" key="1">
    <citation type="submission" date="2015-02" db="EMBL/GenBank/DDBJ databases">
        <title>Genome Sequencing of Rickettsiales.</title>
        <authorList>
            <person name="Daugherty S.C."/>
            <person name="Su Q."/>
            <person name="Abolude K."/>
            <person name="Beier-Sexton M."/>
            <person name="Carlyon J.A."/>
            <person name="Carter R."/>
            <person name="Day N.P."/>
            <person name="Dumler S.J."/>
            <person name="Dyachenko V."/>
            <person name="Godinez A."/>
            <person name="Kurtti T.J."/>
            <person name="Lichay M."/>
            <person name="Mullins K.E."/>
            <person name="Ott S."/>
            <person name="Pappas-Brown V."/>
            <person name="Paris D.H."/>
            <person name="Patel P."/>
            <person name="Richards A.L."/>
            <person name="Sadzewicz L."/>
            <person name="Sears K."/>
            <person name="Seidman D."/>
            <person name="Sengamalay N."/>
            <person name="Stenos J."/>
            <person name="Tallon L.J."/>
            <person name="Vincent G."/>
            <person name="Fraser C.M."/>
            <person name="Munderloh U."/>
            <person name="Dunning-Hotopp J.C."/>
        </authorList>
    </citation>
    <scope>NUCLEOTIDE SEQUENCE [LARGE SCALE GENOMIC DNA]</scope>
    <source>
        <strain evidence="1 2">ApMUC09</strain>
    </source>
</reference>
<dbReference type="EMBL" id="LANV01000001">
    <property type="protein sequence ID" value="KJV63755.1"/>
    <property type="molecule type" value="Genomic_DNA"/>
</dbReference>
<evidence type="ECO:0000313" key="2">
    <source>
        <dbReference type="Proteomes" id="UP000033441"/>
    </source>
</evidence>
<dbReference type="Proteomes" id="UP000033441">
    <property type="component" value="Unassembled WGS sequence"/>
</dbReference>